<reference evidence="1 2" key="1">
    <citation type="submission" date="2021-05" db="EMBL/GenBank/DDBJ databases">
        <title>Genome Assembly of Synthetic Allotetraploid Brassica napus Reveals Homoeologous Exchanges between Subgenomes.</title>
        <authorList>
            <person name="Davis J.T."/>
        </authorList>
    </citation>
    <scope>NUCLEOTIDE SEQUENCE [LARGE SCALE GENOMIC DNA]</scope>
    <source>
        <strain evidence="2">cv. Da-Ae</strain>
        <tissue evidence="1">Seedling</tissue>
    </source>
</reference>
<accession>A0ABQ7ZYZ3</accession>
<feature type="non-terminal residue" evidence="1">
    <location>
        <position position="54"/>
    </location>
</feature>
<comment type="caution">
    <text evidence="1">The sequence shown here is derived from an EMBL/GenBank/DDBJ whole genome shotgun (WGS) entry which is preliminary data.</text>
</comment>
<dbReference type="EMBL" id="JAGKQM010000014">
    <property type="protein sequence ID" value="KAH0885277.1"/>
    <property type="molecule type" value="Genomic_DNA"/>
</dbReference>
<dbReference type="Proteomes" id="UP000824890">
    <property type="component" value="Unassembled WGS sequence"/>
</dbReference>
<keyword evidence="2" id="KW-1185">Reference proteome</keyword>
<name>A0ABQ7ZYZ3_BRANA</name>
<evidence type="ECO:0000313" key="1">
    <source>
        <dbReference type="EMBL" id="KAH0885277.1"/>
    </source>
</evidence>
<protein>
    <submittedName>
        <fullName evidence="1">Uncharacterized protein</fullName>
    </submittedName>
</protein>
<evidence type="ECO:0000313" key="2">
    <source>
        <dbReference type="Proteomes" id="UP000824890"/>
    </source>
</evidence>
<proteinExistence type="predicted"/>
<gene>
    <name evidence="1" type="ORF">HID58_061373</name>
</gene>
<organism evidence="1 2">
    <name type="scientific">Brassica napus</name>
    <name type="common">Rape</name>
    <dbReference type="NCBI Taxonomy" id="3708"/>
    <lineage>
        <taxon>Eukaryota</taxon>
        <taxon>Viridiplantae</taxon>
        <taxon>Streptophyta</taxon>
        <taxon>Embryophyta</taxon>
        <taxon>Tracheophyta</taxon>
        <taxon>Spermatophyta</taxon>
        <taxon>Magnoliopsida</taxon>
        <taxon>eudicotyledons</taxon>
        <taxon>Gunneridae</taxon>
        <taxon>Pentapetalae</taxon>
        <taxon>rosids</taxon>
        <taxon>malvids</taxon>
        <taxon>Brassicales</taxon>
        <taxon>Brassicaceae</taxon>
        <taxon>Brassiceae</taxon>
        <taxon>Brassica</taxon>
    </lineage>
</organism>
<sequence length="54" mass="6036">MHAGTVNDNITQYIGVRKLETVTVAELVRKPNKKGPKSLVSFMEHCHETTLSLL</sequence>